<reference evidence="2 3" key="1">
    <citation type="submission" date="2013-05" db="EMBL/GenBank/DDBJ databases">
        <title>Genome assembly of Chondromyces apiculatus DSM 436.</title>
        <authorList>
            <person name="Sharma G."/>
            <person name="Khatri I."/>
            <person name="Kaur C."/>
            <person name="Mayilraj S."/>
            <person name="Subramanian S."/>
        </authorList>
    </citation>
    <scope>NUCLEOTIDE SEQUENCE [LARGE SCALE GENOMIC DNA]</scope>
    <source>
        <strain evidence="2 3">DSM 436</strain>
    </source>
</reference>
<gene>
    <name evidence="2" type="ORF">CAP_7890</name>
</gene>
<evidence type="ECO:0000313" key="2">
    <source>
        <dbReference type="EMBL" id="EYF01685.1"/>
    </source>
</evidence>
<sequence>MHRAATSPRGPSDRPHRSRNPACSLPSGGIAAMTRARCAPRVKARPALP</sequence>
<comment type="caution">
    <text evidence="2">The sequence shown here is derived from an EMBL/GenBank/DDBJ whole genome shotgun (WGS) entry which is preliminary data.</text>
</comment>
<keyword evidence="3" id="KW-1185">Reference proteome</keyword>
<organism evidence="2 3">
    <name type="scientific">Chondromyces apiculatus DSM 436</name>
    <dbReference type="NCBI Taxonomy" id="1192034"/>
    <lineage>
        <taxon>Bacteria</taxon>
        <taxon>Pseudomonadati</taxon>
        <taxon>Myxococcota</taxon>
        <taxon>Polyangia</taxon>
        <taxon>Polyangiales</taxon>
        <taxon>Polyangiaceae</taxon>
        <taxon>Chondromyces</taxon>
    </lineage>
</organism>
<accession>A0A017SYJ2</accession>
<evidence type="ECO:0000256" key="1">
    <source>
        <dbReference type="SAM" id="MobiDB-lite"/>
    </source>
</evidence>
<protein>
    <submittedName>
        <fullName evidence="2">Uncharacterized protein</fullName>
    </submittedName>
</protein>
<proteinExistence type="predicted"/>
<dbReference type="AlphaFoldDB" id="A0A017SYJ2"/>
<name>A0A017SYJ2_9BACT</name>
<dbReference type="EMBL" id="ASRX01000074">
    <property type="protein sequence ID" value="EYF01685.1"/>
    <property type="molecule type" value="Genomic_DNA"/>
</dbReference>
<feature type="region of interest" description="Disordered" evidence="1">
    <location>
        <begin position="1"/>
        <end position="28"/>
    </location>
</feature>
<evidence type="ECO:0000313" key="3">
    <source>
        <dbReference type="Proteomes" id="UP000019678"/>
    </source>
</evidence>
<dbReference type="Proteomes" id="UP000019678">
    <property type="component" value="Unassembled WGS sequence"/>
</dbReference>